<dbReference type="InterPro" id="IPR029486">
    <property type="entry name" value="GH97_N"/>
</dbReference>
<organism evidence="4 5">
    <name type="scientific">Henriciella mobilis</name>
    <dbReference type="NCBI Taxonomy" id="2305467"/>
    <lineage>
        <taxon>Bacteria</taxon>
        <taxon>Pseudomonadati</taxon>
        <taxon>Pseudomonadota</taxon>
        <taxon>Alphaproteobacteria</taxon>
        <taxon>Hyphomonadales</taxon>
        <taxon>Hyphomonadaceae</taxon>
        <taxon>Henriciella</taxon>
    </lineage>
</organism>
<dbReference type="Gene3D" id="3.20.20.70">
    <property type="entry name" value="Aldolase class I"/>
    <property type="match status" value="1"/>
</dbReference>
<feature type="domain" description="Glycosyl-hydrolase 97 C-terminal oligomerisation" evidence="3">
    <location>
        <begin position="581"/>
        <end position="681"/>
    </location>
</feature>
<proteinExistence type="predicted"/>
<dbReference type="Pfam" id="PF14508">
    <property type="entry name" value="GH97_N"/>
    <property type="match status" value="1"/>
</dbReference>
<evidence type="ECO:0000259" key="2">
    <source>
        <dbReference type="Pfam" id="PF14508"/>
    </source>
</evidence>
<dbReference type="Pfam" id="PF10566">
    <property type="entry name" value="Glyco_hydro_97"/>
    <property type="match status" value="1"/>
</dbReference>
<keyword evidence="5" id="KW-1185">Reference proteome</keyword>
<dbReference type="InterPro" id="IPR014718">
    <property type="entry name" value="GH-type_carb-bd"/>
</dbReference>
<dbReference type="Proteomes" id="UP000266385">
    <property type="component" value="Unassembled WGS sequence"/>
</dbReference>
<dbReference type="PANTHER" id="PTHR35803:SF1">
    <property type="entry name" value="GLUCAN 1,4-ALPHA-GLUCOSIDASE SUSB"/>
    <property type="match status" value="1"/>
</dbReference>
<evidence type="ECO:0000313" key="5">
    <source>
        <dbReference type="Proteomes" id="UP000266385"/>
    </source>
</evidence>
<evidence type="ECO:0000259" key="1">
    <source>
        <dbReference type="Pfam" id="PF10566"/>
    </source>
</evidence>
<accession>A0A399RTK2</accession>
<dbReference type="GO" id="GO:0016787">
    <property type="term" value="F:hydrolase activity"/>
    <property type="evidence" value="ECO:0007669"/>
    <property type="project" value="UniProtKB-KW"/>
</dbReference>
<dbReference type="SUPFAM" id="SSF51445">
    <property type="entry name" value="(Trans)glycosidases"/>
    <property type="match status" value="1"/>
</dbReference>
<dbReference type="Gene3D" id="2.70.98.10">
    <property type="match status" value="1"/>
</dbReference>
<dbReference type="EMBL" id="QWFX01000005">
    <property type="protein sequence ID" value="RIJ33202.1"/>
    <property type="molecule type" value="Genomic_DNA"/>
</dbReference>
<gene>
    <name evidence="4" type="ORF">D1223_04300</name>
</gene>
<dbReference type="InterPro" id="IPR029483">
    <property type="entry name" value="GH97_C"/>
</dbReference>
<dbReference type="GO" id="GO:0030246">
    <property type="term" value="F:carbohydrate binding"/>
    <property type="evidence" value="ECO:0007669"/>
    <property type="project" value="InterPro"/>
</dbReference>
<name>A0A399RTK2_9PROT</name>
<evidence type="ECO:0000259" key="3">
    <source>
        <dbReference type="Pfam" id="PF14509"/>
    </source>
</evidence>
<dbReference type="InterPro" id="IPR052720">
    <property type="entry name" value="Glycosyl_hydrolase_97"/>
</dbReference>
<dbReference type="AlphaFoldDB" id="A0A399RTK2"/>
<dbReference type="PANTHER" id="PTHR35803">
    <property type="entry name" value="GLUCAN 1,4-ALPHA-GLUCOSIDASE SUSB-RELATED"/>
    <property type="match status" value="1"/>
</dbReference>
<dbReference type="InterPro" id="IPR019563">
    <property type="entry name" value="GH97_catalytic"/>
</dbReference>
<keyword evidence="4" id="KW-0378">Hydrolase</keyword>
<dbReference type="InterPro" id="IPR017853">
    <property type="entry name" value="GH"/>
</dbReference>
<reference evidence="4 5" key="1">
    <citation type="submission" date="2018-08" db="EMBL/GenBank/DDBJ databases">
        <title>Henriciella mobilis sp. nov., isolated from seawater.</title>
        <authorList>
            <person name="Cheng H."/>
            <person name="Wu Y.-H."/>
            <person name="Xu X.-W."/>
            <person name="Guo L.-L."/>
        </authorList>
    </citation>
    <scope>NUCLEOTIDE SEQUENCE [LARGE SCALE GENOMIC DNA]</scope>
    <source>
        <strain evidence="4 5">JN25</strain>
    </source>
</reference>
<feature type="domain" description="Glycosyl-hydrolase 97 N-terminal" evidence="2">
    <location>
        <begin position="32"/>
        <end position="281"/>
    </location>
</feature>
<sequence length="684" mass="75778">MAGAAIACAAPQAFVAQAQAPDAVAPSEVFTVSSPDGRTRVEVTARDGQPVYSVERDGKTIVGVSKLGLRFAEGADLDRGFSAVSANRAVVDTQWSQPWGERTIVQDRHEEVSVRFASTSGPERAFTLRVRVFDEGVAFRYEVPDMGERALVDEITEFAVDPDAMSWWTPAGEFNRYEYIYKTTPVRDMYRVHTPFTLKMDSGETAGPYVAIHEAALIDYAGMWLDQRRAGILEAELAPRHDGVKVRVSGAFNTPWRVIQIGDTAADLVNGSDIYLNLNEPNTLGDVSYFTPGKYVGIWWGMHINKYTWGSGPKHGATTENTKQYIDFAAENGFSGVLVEGWNIGWDGDWFSNGDLFRFAEPYPDFDIEALSDYAASRGVELIGHHETSANIANYEAQLEDAFELYRENGYSTVKTGYVADASDLVFHDDEGIRRYGWHDGQERVVHDLKVLKKAHEYGLAINAHEPVKDTGLRRTYPNAVSREGARGMEFNAWGTPPNPPEHTAILPFTRLLAGPMDFTPGIFDLMPNGEDDQNRVQTTLAKQLALYVVIYSPVQMAADLPENYEANPEPFQFIKDVPADWEQSIALDGEVGDFIVQARKDSNSDNWYVGALTDEEARTVSIPLGFLDKGRAYTAEIYRDGPDADWKTNPYAITLETRDVTASDIIEIPLATSGGAAIRLIAE</sequence>
<dbReference type="OrthoDB" id="57532at2"/>
<dbReference type="InterPro" id="IPR013785">
    <property type="entry name" value="Aldolase_TIM"/>
</dbReference>
<dbReference type="Pfam" id="PF14509">
    <property type="entry name" value="GH97_C"/>
    <property type="match status" value="1"/>
</dbReference>
<protein>
    <submittedName>
        <fullName evidence="4">Glycoside hydrolase family 97 protein</fullName>
    </submittedName>
</protein>
<comment type="caution">
    <text evidence="4">The sequence shown here is derived from an EMBL/GenBank/DDBJ whole genome shotgun (WGS) entry which is preliminary data.</text>
</comment>
<evidence type="ECO:0000313" key="4">
    <source>
        <dbReference type="EMBL" id="RIJ33202.1"/>
    </source>
</evidence>
<feature type="domain" description="Glycosyl-hydrolase 97 catalytic" evidence="1">
    <location>
        <begin position="299"/>
        <end position="486"/>
    </location>
</feature>